<reference evidence="3" key="1">
    <citation type="journal article" date="2019" name="Int. J. Syst. Evol. Microbiol.">
        <title>The Global Catalogue of Microorganisms (GCM) 10K type strain sequencing project: providing services to taxonomists for standard genome sequencing and annotation.</title>
        <authorList>
            <consortium name="The Broad Institute Genomics Platform"/>
            <consortium name="The Broad Institute Genome Sequencing Center for Infectious Disease"/>
            <person name="Wu L."/>
            <person name="Ma J."/>
        </authorList>
    </citation>
    <scope>NUCLEOTIDE SEQUENCE [LARGE SCALE GENOMIC DNA]</scope>
    <source>
        <strain evidence="3">CCUG 55608</strain>
    </source>
</reference>
<accession>A0ABW3QFU6</accession>
<feature type="region of interest" description="Disordered" evidence="1">
    <location>
        <begin position="35"/>
        <end position="76"/>
    </location>
</feature>
<gene>
    <name evidence="2" type="ORF">ACFQ4C_26750</name>
</gene>
<sequence>MMIRRRAWVLIWVVGLALAGCYKYEERVWRAPSGNAPGSGSGNGSGTPGSPNNPGSGGPGTSPITGLPNPPARPSYIDNGSIRLSVDLNMGGAITYLASSANGQNLVNNWDAGRQIQASFYSGPTPYAPNGKQPHPEWKDLGWNPVMSGDVYGNRSKVLESRNDGREIYIKTAPMLWPNNNILAECTIETWITLNQNTVKIRHRLNNNRTDTKQYSAKPQELPAIFLNAPFRNIVSYTGTKPFTNDALTKTTSQTVNEIFGGVPMLSPESWMAMVNNSNWGLAVYKPKHQYFVGGTFGTSSVGGEYDFTTAYITPTTYEILDHNIQYDYEYILILGTLDQIRSYVYAQPRPPKAPDYRFVADRQSWWYYQGVDRGWPIKNELDIPLDNGNVLMMGPGEMWQAADMPKVYIRAAFKTDATHARLRWTEPSDPEFLPERVFDFPITGDGQYRTYELDMTKVPAWKGTIVQLGFEPALGEKGGSGKWAKIQYISSKP</sequence>
<dbReference type="PROSITE" id="PS51257">
    <property type="entry name" value="PROKAR_LIPOPROTEIN"/>
    <property type="match status" value="1"/>
</dbReference>
<dbReference type="Proteomes" id="UP001597116">
    <property type="component" value="Unassembled WGS sequence"/>
</dbReference>
<keyword evidence="3" id="KW-1185">Reference proteome</keyword>
<protein>
    <submittedName>
        <fullName evidence="2">Uncharacterized protein</fullName>
    </submittedName>
</protein>
<name>A0ABW3QFU6_9BACT</name>
<dbReference type="EMBL" id="JBHTLP010000023">
    <property type="protein sequence ID" value="MFD1144757.1"/>
    <property type="molecule type" value="Genomic_DNA"/>
</dbReference>
<evidence type="ECO:0000313" key="3">
    <source>
        <dbReference type="Proteomes" id="UP001597116"/>
    </source>
</evidence>
<feature type="compositionally biased region" description="Gly residues" evidence="1">
    <location>
        <begin position="37"/>
        <end position="47"/>
    </location>
</feature>
<dbReference type="RefSeq" id="WP_265993824.1">
    <property type="nucleotide sequence ID" value="NZ_CP110973.1"/>
</dbReference>
<proteinExistence type="predicted"/>
<evidence type="ECO:0000256" key="1">
    <source>
        <dbReference type="SAM" id="MobiDB-lite"/>
    </source>
</evidence>
<organism evidence="2 3">
    <name type="scientific">Larkinella insperata</name>
    <dbReference type="NCBI Taxonomy" id="332158"/>
    <lineage>
        <taxon>Bacteria</taxon>
        <taxon>Pseudomonadati</taxon>
        <taxon>Bacteroidota</taxon>
        <taxon>Cytophagia</taxon>
        <taxon>Cytophagales</taxon>
        <taxon>Spirosomataceae</taxon>
        <taxon>Larkinella</taxon>
    </lineage>
</organism>
<comment type="caution">
    <text evidence="2">The sequence shown here is derived from an EMBL/GenBank/DDBJ whole genome shotgun (WGS) entry which is preliminary data.</text>
</comment>
<evidence type="ECO:0000313" key="2">
    <source>
        <dbReference type="EMBL" id="MFD1144757.1"/>
    </source>
</evidence>